<dbReference type="Pfam" id="PF17920">
    <property type="entry name" value="TetR_C_16"/>
    <property type="match status" value="1"/>
</dbReference>
<feature type="domain" description="HTH tetR-type" evidence="3">
    <location>
        <begin position="15"/>
        <end position="75"/>
    </location>
</feature>
<dbReference type="GO" id="GO:0000976">
    <property type="term" value="F:transcription cis-regulatory region binding"/>
    <property type="evidence" value="ECO:0007669"/>
    <property type="project" value="TreeGrafter"/>
</dbReference>
<dbReference type="InterPro" id="IPR036271">
    <property type="entry name" value="Tet_transcr_reg_TetR-rel_C_sf"/>
</dbReference>
<dbReference type="SUPFAM" id="SSF48498">
    <property type="entry name" value="Tetracyclin repressor-like, C-terminal domain"/>
    <property type="match status" value="1"/>
</dbReference>
<dbReference type="GO" id="GO:0003700">
    <property type="term" value="F:DNA-binding transcription factor activity"/>
    <property type="evidence" value="ECO:0007669"/>
    <property type="project" value="TreeGrafter"/>
</dbReference>
<gene>
    <name evidence="4" type="ORF">IC614_11060</name>
</gene>
<dbReference type="Gene3D" id="1.10.357.10">
    <property type="entry name" value="Tetracycline Repressor, domain 2"/>
    <property type="match status" value="1"/>
</dbReference>
<keyword evidence="1 2" id="KW-0238">DNA-binding</keyword>
<evidence type="ECO:0000313" key="5">
    <source>
        <dbReference type="Proteomes" id="UP000594873"/>
    </source>
</evidence>
<evidence type="ECO:0000256" key="1">
    <source>
        <dbReference type="ARBA" id="ARBA00023125"/>
    </source>
</evidence>
<keyword evidence="5" id="KW-1185">Reference proteome</keyword>
<dbReference type="SUPFAM" id="SSF46689">
    <property type="entry name" value="Homeodomain-like"/>
    <property type="match status" value="1"/>
</dbReference>
<dbReference type="PROSITE" id="PS50977">
    <property type="entry name" value="HTH_TETR_2"/>
    <property type="match status" value="1"/>
</dbReference>
<dbReference type="PANTHER" id="PTHR30055:SF235">
    <property type="entry name" value="TRANSCRIPTIONAL REGULATORY PROTEIN"/>
    <property type="match status" value="1"/>
</dbReference>
<dbReference type="PANTHER" id="PTHR30055">
    <property type="entry name" value="HTH-TYPE TRANSCRIPTIONAL REGULATOR RUTR"/>
    <property type="match status" value="1"/>
</dbReference>
<evidence type="ECO:0000256" key="2">
    <source>
        <dbReference type="PROSITE-ProRule" id="PRU00335"/>
    </source>
</evidence>
<sequence>MTCPIDDRPRARNAAATREIILAAAWRRFLNESYDNVGLRDVAGDAGVDVALVSRYFGGKEGLFRAVLSHGKEGKLDGLADAASLPARLAAMATEQAPDEGCGNMEHLLIILRSASSPAAASIVRSAFSADVLEPLAALIGGERAEQRAAMAMAVMMGTAIIRSVMAVETVCEGACRHDVARRIERLLEVALEEDG</sequence>
<dbReference type="EMBL" id="CP065592">
    <property type="protein sequence ID" value="QPQ54845.1"/>
    <property type="molecule type" value="Genomic_DNA"/>
</dbReference>
<dbReference type="InterPro" id="IPR009057">
    <property type="entry name" value="Homeodomain-like_sf"/>
</dbReference>
<dbReference type="KEGG" id="sflv:IC614_11060"/>
<reference evidence="4 5" key="1">
    <citation type="submission" date="2020-11" db="EMBL/GenBank/DDBJ databases">
        <title>Genome seq and assembly of Sphingosinicella sp.</title>
        <authorList>
            <person name="Chhetri G."/>
        </authorList>
    </citation>
    <scope>NUCLEOTIDE SEQUENCE [LARGE SCALE GENOMIC DNA]</scope>
    <source>
        <strain evidence="4 5">UDD2</strain>
    </source>
</reference>
<dbReference type="Proteomes" id="UP000594873">
    <property type="component" value="Chromosome"/>
</dbReference>
<organism evidence="4 5">
    <name type="scientific">Allosphingosinicella flava</name>
    <dbReference type="NCBI Taxonomy" id="2771430"/>
    <lineage>
        <taxon>Bacteria</taxon>
        <taxon>Pseudomonadati</taxon>
        <taxon>Pseudomonadota</taxon>
        <taxon>Alphaproteobacteria</taxon>
        <taxon>Sphingomonadales</taxon>
        <taxon>Sphingomonadaceae</taxon>
        <taxon>Allosphingosinicella</taxon>
    </lineage>
</organism>
<dbReference type="Pfam" id="PF00440">
    <property type="entry name" value="TetR_N"/>
    <property type="match status" value="1"/>
</dbReference>
<protein>
    <submittedName>
        <fullName evidence="4">TetR/AcrR family transcriptional regulator</fullName>
    </submittedName>
</protein>
<dbReference type="RefSeq" id="WP_200971513.1">
    <property type="nucleotide sequence ID" value="NZ_CP065592.1"/>
</dbReference>
<dbReference type="InterPro" id="IPR041678">
    <property type="entry name" value="TetR_C_16"/>
</dbReference>
<proteinExistence type="predicted"/>
<name>A0A7T2GJ73_9SPHN</name>
<dbReference type="InterPro" id="IPR001647">
    <property type="entry name" value="HTH_TetR"/>
</dbReference>
<evidence type="ECO:0000259" key="3">
    <source>
        <dbReference type="PROSITE" id="PS50977"/>
    </source>
</evidence>
<evidence type="ECO:0000313" key="4">
    <source>
        <dbReference type="EMBL" id="QPQ54845.1"/>
    </source>
</evidence>
<feature type="DNA-binding region" description="H-T-H motif" evidence="2">
    <location>
        <begin position="38"/>
        <end position="57"/>
    </location>
</feature>
<accession>A0A7T2GJ73</accession>
<dbReference type="InterPro" id="IPR050109">
    <property type="entry name" value="HTH-type_TetR-like_transc_reg"/>
</dbReference>
<dbReference type="AlphaFoldDB" id="A0A7T2GJ73"/>